<feature type="transmembrane region" description="Helical" evidence="1">
    <location>
        <begin position="164"/>
        <end position="187"/>
    </location>
</feature>
<keyword evidence="3" id="KW-1185">Reference proteome</keyword>
<feature type="transmembrane region" description="Helical" evidence="1">
    <location>
        <begin position="95"/>
        <end position="117"/>
    </location>
</feature>
<feature type="transmembrane region" description="Helical" evidence="1">
    <location>
        <begin position="137"/>
        <end position="157"/>
    </location>
</feature>
<keyword evidence="1" id="KW-0812">Transmembrane</keyword>
<proteinExistence type="predicted"/>
<evidence type="ECO:0000313" key="2">
    <source>
        <dbReference type="EMBL" id="UGS27998.1"/>
    </source>
</evidence>
<feature type="transmembrane region" description="Helical" evidence="1">
    <location>
        <begin position="61"/>
        <end position="83"/>
    </location>
</feature>
<organism evidence="2 3">
    <name type="scientific">Microbacterium resistens</name>
    <dbReference type="NCBI Taxonomy" id="156977"/>
    <lineage>
        <taxon>Bacteria</taxon>
        <taxon>Bacillati</taxon>
        <taxon>Actinomycetota</taxon>
        <taxon>Actinomycetes</taxon>
        <taxon>Micrococcales</taxon>
        <taxon>Microbacteriaceae</taxon>
        <taxon>Microbacterium</taxon>
    </lineage>
</organism>
<feature type="transmembrane region" description="Helical" evidence="1">
    <location>
        <begin position="199"/>
        <end position="217"/>
    </location>
</feature>
<evidence type="ECO:0000256" key="1">
    <source>
        <dbReference type="SAM" id="Phobius"/>
    </source>
</evidence>
<keyword evidence="1" id="KW-1133">Transmembrane helix</keyword>
<dbReference type="RefSeq" id="WP_231821210.1">
    <property type="nucleotide sequence ID" value="NZ_CP082781.1"/>
</dbReference>
<dbReference type="InterPro" id="IPR009339">
    <property type="entry name" value="DUF998"/>
</dbReference>
<sequence>MDRTRLTTAGVLLLAGVQYFLAEAITAAAWTRTPYSYGENYISDLGVPECVELGRTVCSPAYLLMDVSFVLQGLLVLTAVIVLGDALRAGRPHRIARMVVAVLAVVHAIGLITVGLFPGSFAEAIGGDPVRLFLHSLGALFAILGGNLLMVAVAVLASREGRPVLALAIAVLAVIGLGAIAAGLLGSDLGLGLGGIERLAAYPVFAGLFLVGGALIISGRRSRGMPVSEKPLWR</sequence>
<gene>
    <name evidence="2" type="ORF">K8F61_07500</name>
</gene>
<evidence type="ECO:0000313" key="3">
    <source>
        <dbReference type="Proteomes" id="UP001199642"/>
    </source>
</evidence>
<dbReference type="EMBL" id="CP082781">
    <property type="protein sequence ID" value="UGS27998.1"/>
    <property type="molecule type" value="Genomic_DNA"/>
</dbReference>
<name>A0ABY3RY93_9MICO</name>
<dbReference type="Pfam" id="PF06197">
    <property type="entry name" value="DUF998"/>
    <property type="match status" value="1"/>
</dbReference>
<accession>A0ABY3RY93</accession>
<protein>
    <submittedName>
        <fullName evidence="2">DUF998 domain-containing protein</fullName>
    </submittedName>
</protein>
<reference evidence="2 3" key="1">
    <citation type="submission" date="2023-01" db="EMBL/GenBank/DDBJ databases">
        <title>Characterization of estradiol degrading bacteria Microbacterium sp. MZT7 and reveal degrading genes through genome analysis.</title>
        <authorList>
            <person name="Hao P."/>
            <person name="Gao Y."/>
        </authorList>
    </citation>
    <scope>NUCLEOTIDE SEQUENCE [LARGE SCALE GENOMIC DNA]</scope>
    <source>
        <strain evidence="2 3">MZT7</strain>
    </source>
</reference>
<dbReference type="Proteomes" id="UP001199642">
    <property type="component" value="Chromosome"/>
</dbReference>
<keyword evidence="1" id="KW-0472">Membrane</keyword>